<name>A0A4D6LDZ2_VIGUN</name>
<evidence type="ECO:0000256" key="1">
    <source>
        <dbReference type="SAM" id="MobiDB-lite"/>
    </source>
</evidence>
<keyword evidence="3" id="KW-1185">Reference proteome</keyword>
<feature type="region of interest" description="Disordered" evidence="1">
    <location>
        <begin position="67"/>
        <end position="88"/>
    </location>
</feature>
<reference evidence="2 3" key="1">
    <citation type="submission" date="2019-04" db="EMBL/GenBank/DDBJ databases">
        <title>An improved genome assembly and genetic linkage map for asparagus bean, Vigna unguiculata ssp. sesquipedialis.</title>
        <authorList>
            <person name="Xia Q."/>
            <person name="Zhang R."/>
            <person name="Dong Y."/>
        </authorList>
    </citation>
    <scope>NUCLEOTIDE SEQUENCE [LARGE SCALE GENOMIC DNA]</scope>
    <source>
        <tissue evidence="2">Leaf</tissue>
    </source>
</reference>
<evidence type="ECO:0000313" key="2">
    <source>
        <dbReference type="EMBL" id="QCD86690.1"/>
    </source>
</evidence>
<dbReference type="Proteomes" id="UP000501690">
    <property type="component" value="Linkage Group LG3"/>
</dbReference>
<accession>A0A4D6LDZ2</accession>
<gene>
    <name evidence="2" type="ORF">DEO72_LG3g1215</name>
</gene>
<organism evidence="2 3">
    <name type="scientific">Vigna unguiculata</name>
    <name type="common">Cowpea</name>
    <dbReference type="NCBI Taxonomy" id="3917"/>
    <lineage>
        <taxon>Eukaryota</taxon>
        <taxon>Viridiplantae</taxon>
        <taxon>Streptophyta</taxon>
        <taxon>Embryophyta</taxon>
        <taxon>Tracheophyta</taxon>
        <taxon>Spermatophyta</taxon>
        <taxon>Magnoliopsida</taxon>
        <taxon>eudicotyledons</taxon>
        <taxon>Gunneridae</taxon>
        <taxon>Pentapetalae</taxon>
        <taxon>rosids</taxon>
        <taxon>fabids</taxon>
        <taxon>Fabales</taxon>
        <taxon>Fabaceae</taxon>
        <taxon>Papilionoideae</taxon>
        <taxon>50 kb inversion clade</taxon>
        <taxon>NPAAA clade</taxon>
        <taxon>indigoferoid/millettioid clade</taxon>
        <taxon>Phaseoleae</taxon>
        <taxon>Vigna</taxon>
    </lineage>
</organism>
<sequence length="560" mass="64142">MQNHFSYENNQQCDFQVNYNYYPQQPHDPYDQQQIVTPTSAPDLSRLTIRQLNDLYPRSSFVEYEQPSYHEQQPYSECPPQPSYVPFGSQQQQHATSQQVAAINGPSYKEVVLLMDGLREKLDTTDERLRADQRCKDIEQKWYGNDKVLYDMMEDATLCQEIEDMLLKLAIRAEQMSEDLSQLMKDKAMEATLEKLMKTIIEQRDEMIMFRSMNQRMEQLSIDVNEYTIQMLDQPTPESHHTDISTDRYNDAHSNMSTDGHINFAKNVADEEIEDSHTYISTNGYVDDAQCEYKVLSIDDDMSIDDLFEEQSCEDNTMEEPSTIEEPTIFTDAAEASTTTTDLVNDEAADSTTSSAYFSSQDEITRTTDDLVNHLNAPDDAQIEMKPHTPHIKFIDMNDENRFLVVIFIDLAAEQEERLLQKEKSLSKGNSRLGELINVILIETAWRVMNCRQATHKIRLTVSLVPPGDASPATQFSGLIMNCLAVKNTRQAMLFVLHVYPARRSGNLLRLATRVECQAIFDEADIMFCLLWMCVVYEALGDISMVKCWSIHGVVAQDGG</sequence>
<proteinExistence type="predicted"/>
<evidence type="ECO:0000313" key="3">
    <source>
        <dbReference type="Proteomes" id="UP000501690"/>
    </source>
</evidence>
<dbReference type="AlphaFoldDB" id="A0A4D6LDZ2"/>
<dbReference type="EMBL" id="CP039347">
    <property type="protein sequence ID" value="QCD86690.1"/>
    <property type="molecule type" value="Genomic_DNA"/>
</dbReference>
<protein>
    <submittedName>
        <fullName evidence="2">Uncharacterized protein</fullName>
    </submittedName>
</protein>